<reference evidence="1 2" key="1">
    <citation type="journal article" date="2008" name="J. Bacteriol.">
        <title>Insights into plant cell wall degradation from the genome sequence of the soil bacterium Cellvibrio japonicus.</title>
        <authorList>
            <person name="Deboy R.T."/>
            <person name="Mongodin E.F."/>
            <person name="Fouts D.E."/>
            <person name="Tailford L.E."/>
            <person name="Khouri H."/>
            <person name="Emerson J.B."/>
            <person name="Mohamoud Y."/>
            <person name="Watkins K."/>
            <person name="Henrissat B."/>
            <person name="Gilbert H.J."/>
            <person name="Nelson K.E."/>
        </authorList>
    </citation>
    <scope>NUCLEOTIDE SEQUENCE [LARGE SCALE GENOMIC DNA]</scope>
    <source>
        <strain evidence="1 2">Ueda107</strain>
    </source>
</reference>
<gene>
    <name evidence="1" type="ordered locus">CJA_0380</name>
</gene>
<keyword evidence="2" id="KW-1185">Reference proteome</keyword>
<evidence type="ECO:0000313" key="1">
    <source>
        <dbReference type="EMBL" id="ACE83940.1"/>
    </source>
</evidence>
<dbReference type="OrthoDB" id="6195999at2"/>
<name>B3PI41_CELJU</name>
<accession>B3PI41</accession>
<proteinExistence type="predicted"/>
<dbReference type="KEGG" id="cja:CJA_0380"/>
<protein>
    <submittedName>
        <fullName evidence="1">Uncharacterized protein</fullName>
    </submittedName>
</protein>
<dbReference type="eggNOG" id="ENOG50335SA">
    <property type="taxonomic scope" value="Bacteria"/>
</dbReference>
<dbReference type="AlphaFoldDB" id="B3PI41"/>
<organism evidence="1 2">
    <name type="scientific">Cellvibrio japonicus (strain Ueda107)</name>
    <name type="common">Pseudomonas fluorescens subsp. cellulosa</name>
    <dbReference type="NCBI Taxonomy" id="498211"/>
    <lineage>
        <taxon>Bacteria</taxon>
        <taxon>Pseudomonadati</taxon>
        <taxon>Pseudomonadota</taxon>
        <taxon>Gammaproteobacteria</taxon>
        <taxon>Cellvibrionales</taxon>
        <taxon>Cellvibrionaceae</taxon>
        <taxon>Cellvibrio</taxon>
    </lineage>
</organism>
<dbReference type="Proteomes" id="UP000001036">
    <property type="component" value="Chromosome"/>
</dbReference>
<evidence type="ECO:0000313" key="2">
    <source>
        <dbReference type="Proteomes" id="UP000001036"/>
    </source>
</evidence>
<dbReference type="HOGENOM" id="CLU_2069810_0_0_6"/>
<dbReference type="EMBL" id="CP000934">
    <property type="protein sequence ID" value="ACE83940.1"/>
    <property type="molecule type" value="Genomic_DNA"/>
</dbReference>
<dbReference type="RefSeq" id="WP_012486062.1">
    <property type="nucleotide sequence ID" value="NC_010995.1"/>
</dbReference>
<sequence length="114" mass="12954">MSNNSIAKAIRILEGLLRGLDQAYWEANSLDRKDFFYDLISALHAELSELGKLSVQDHDLEYEPVTEEFRAARPKLSRLRKLVDDFALRSTTALSLEGLIDETRVLLGRHSPVL</sequence>